<dbReference type="SMART" id="SM00014">
    <property type="entry name" value="acidPPc"/>
    <property type="match status" value="1"/>
</dbReference>
<keyword evidence="1" id="KW-0812">Transmembrane</keyword>
<dbReference type="Gene3D" id="1.20.144.10">
    <property type="entry name" value="Phosphatidic acid phosphatase type 2/haloperoxidase"/>
    <property type="match status" value="1"/>
</dbReference>
<accession>A0A1I2LN94</accession>
<evidence type="ECO:0000256" key="1">
    <source>
        <dbReference type="SAM" id="Phobius"/>
    </source>
</evidence>
<feature type="transmembrane region" description="Helical" evidence="1">
    <location>
        <begin position="138"/>
        <end position="155"/>
    </location>
</feature>
<dbReference type="PANTHER" id="PTHR14969">
    <property type="entry name" value="SPHINGOSINE-1-PHOSPHATE PHOSPHOHYDROLASE"/>
    <property type="match status" value="1"/>
</dbReference>
<dbReference type="SUPFAM" id="SSF48317">
    <property type="entry name" value="Acid phosphatase/Vanadium-dependent haloperoxidase"/>
    <property type="match status" value="1"/>
</dbReference>
<dbReference type="Proteomes" id="UP000198876">
    <property type="component" value="Unassembled WGS sequence"/>
</dbReference>
<keyword evidence="4" id="KW-1185">Reference proteome</keyword>
<proteinExistence type="predicted"/>
<dbReference type="RefSeq" id="WP_245781287.1">
    <property type="nucleotide sequence ID" value="NZ_FOOQ01000001.1"/>
</dbReference>
<dbReference type="Pfam" id="PF01569">
    <property type="entry name" value="PAP2"/>
    <property type="match status" value="1"/>
</dbReference>
<name>A0A1I2LN94_9EURY</name>
<protein>
    <submittedName>
        <fullName evidence="3">Membrane-associated phospholipid phosphatase</fullName>
    </submittedName>
</protein>
<reference evidence="4" key="1">
    <citation type="submission" date="2016-10" db="EMBL/GenBank/DDBJ databases">
        <authorList>
            <person name="Varghese N."/>
            <person name="Submissions S."/>
        </authorList>
    </citation>
    <scope>NUCLEOTIDE SEQUENCE [LARGE SCALE GENOMIC DNA]</scope>
    <source>
        <strain evidence="4">CGMCC 1.7739</strain>
    </source>
</reference>
<dbReference type="STRING" id="553467.SAMN04488063_0363"/>
<feature type="transmembrane region" description="Helical" evidence="1">
    <location>
        <begin position="73"/>
        <end position="94"/>
    </location>
</feature>
<dbReference type="EMBL" id="FOOQ01000001">
    <property type="protein sequence ID" value="SFF80745.1"/>
    <property type="molecule type" value="Genomic_DNA"/>
</dbReference>
<dbReference type="InterPro" id="IPR036938">
    <property type="entry name" value="PAP2/HPO_sf"/>
</dbReference>
<feature type="transmembrane region" description="Helical" evidence="1">
    <location>
        <begin position="222"/>
        <end position="239"/>
    </location>
</feature>
<dbReference type="AlphaFoldDB" id="A0A1I2LN94"/>
<dbReference type="PANTHER" id="PTHR14969:SF13">
    <property type="entry name" value="AT30094P"/>
    <property type="match status" value="1"/>
</dbReference>
<feature type="transmembrane region" description="Helical" evidence="1">
    <location>
        <begin position="161"/>
        <end position="178"/>
    </location>
</feature>
<dbReference type="InterPro" id="IPR000326">
    <property type="entry name" value="PAP2/HPO"/>
</dbReference>
<feature type="transmembrane region" description="Helical" evidence="1">
    <location>
        <begin position="251"/>
        <end position="272"/>
    </location>
</feature>
<feature type="transmembrane region" description="Helical" evidence="1">
    <location>
        <begin position="198"/>
        <end position="216"/>
    </location>
</feature>
<keyword evidence="1" id="KW-1133">Transmembrane helix</keyword>
<feature type="transmembrane region" description="Helical" evidence="1">
    <location>
        <begin position="35"/>
        <end position="61"/>
    </location>
</feature>
<evidence type="ECO:0000313" key="3">
    <source>
        <dbReference type="EMBL" id="SFF80745.1"/>
    </source>
</evidence>
<organism evidence="3 4">
    <name type="scientific">Halopelagius inordinatus</name>
    <dbReference type="NCBI Taxonomy" id="553467"/>
    <lineage>
        <taxon>Archaea</taxon>
        <taxon>Methanobacteriati</taxon>
        <taxon>Methanobacteriota</taxon>
        <taxon>Stenosarchaea group</taxon>
        <taxon>Halobacteria</taxon>
        <taxon>Halobacteriales</taxon>
        <taxon>Haloferacaceae</taxon>
    </lineage>
</organism>
<evidence type="ECO:0000259" key="2">
    <source>
        <dbReference type="SMART" id="SM00014"/>
    </source>
</evidence>
<gene>
    <name evidence="3" type="ORF">SAMN04488063_0363</name>
</gene>
<feature type="transmembrane region" description="Helical" evidence="1">
    <location>
        <begin position="278"/>
        <end position="301"/>
    </location>
</feature>
<evidence type="ECO:0000313" key="4">
    <source>
        <dbReference type="Proteomes" id="UP000198876"/>
    </source>
</evidence>
<feature type="domain" description="Phosphatidic acid phosphatase type 2/haloperoxidase" evidence="2">
    <location>
        <begin position="72"/>
        <end position="176"/>
    </location>
</feature>
<sequence length="307" mass="30882">MIRTPPSQAPFGASLPVAARGVGELEFARSLPEGLVSAFGLVTALGNAWLCLAAVTLAYVVGARSGLSRRGAAFALALGLGALGLTLGLKHAFALPRPPLSAEEGFGFPSGHALGTTVFWGGVVLLTRYGTRRRRLSVAAAVVLLVSASRVVLGVHYLVDVVAGVGVGVAFLAAMTRLSERHGEGQTEPFFDPTRSAVTVAFVVAFALVAAALSVAPAESELLLGAGTAAGAAAAWHSLGHRADATDLRRSSSPVVVCGVGVPLALGSMVAVAELSSAAGFVVAVGAVGGAGLLALPFTVARLSMRR</sequence>
<feature type="transmembrane region" description="Helical" evidence="1">
    <location>
        <begin position="106"/>
        <end position="126"/>
    </location>
</feature>
<keyword evidence="1" id="KW-0472">Membrane</keyword>